<keyword evidence="8" id="KW-1185">Reference proteome</keyword>
<dbReference type="FunFam" id="3.50.50.60:FF:000115">
    <property type="entry name" value="Salicylate hydroxylase, putative"/>
    <property type="match status" value="1"/>
</dbReference>
<dbReference type="PRINTS" id="PR00420">
    <property type="entry name" value="RNGMNOXGNASE"/>
</dbReference>
<evidence type="ECO:0000313" key="8">
    <source>
        <dbReference type="Proteomes" id="UP001233271"/>
    </source>
</evidence>
<dbReference type="GeneID" id="85491161"/>
<evidence type="ECO:0000256" key="5">
    <source>
        <dbReference type="ARBA" id="ARBA00023033"/>
    </source>
</evidence>
<organism evidence="7 8">
    <name type="scientific">Cutaneotrichosporon cavernicola</name>
    <dbReference type="NCBI Taxonomy" id="279322"/>
    <lineage>
        <taxon>Eukaryota</taxon>
        <taxon>Fungi</taxon>
        <taxon>Dikarya</taxon>
        <taxon>Basidiomycota</taxon>
        <taxon>Agaricomycotina</taxon>
        <taxon>Tremellomycetes</taxon>
        <taxon>Trichosporonales</taxon>
        <taxon>Trichosporonaceae</taxon>
        <taxon>Cutaneotrichosporon</taxon>
    </lineage>
</organism>
<evidence type="ECO:0000256" key="4">
    <source>
        <dbReference type="ARBA" id="ARBA00023002"/>
    </source>
</evidence>
<dbReference type="PANTHER" id="PTHR13789">
    <property type="entry name" value="MONOOXYGENASE"/>
    <property type="match status" value="1"/>
</dbReference>
<dbReference type="EMBL" id="AP028212">
    <property type="protein sequence ID" value="BEI87290.1"/>
    <property type="molecule type" value="Genomic_DNA"/>
</dbReference>
<proteinExistence type="inferred from homology"/>
<dbReference type="AlphaFoldDB" id="A0AA48KZS2"/>
<dbReference type="InterPro" id="IPR050493">
    <property type="entry name" value="FAD-dep_Monooxygenase_BioMet"/>
</dbReference>
<evidence type="ECO:0000256" key="3">
    <source>
        <dbReference type="ARBA" id="ARBA00022827"/>
    </source>
</evidence>
<accession>A0AA48KZS2</accession>
<sequence>MASSSPTKLNGHAPPLHDIRIHIVGAGMGGMGSALSLARQGFTNITVWEQALYLDEVGAGINIPPNCGRILSRWGVMGICKAEGVAIERANVIDFDCETDEIISSAGYSQHMIHDYGFPFITVHRAALQKSLVRGALDTGRVQLITDQVITEYDFDRTRLRVRDNDTDEMEWVDADVIIAADGIKSQARQVMYAKIGKVDEVEDSGQAAYRIMVKKSAVQDDPELLKFFSSKQSFRWIGENRHVMGYPINAGELFNISTSQPDGHFVAAESWTALGNKSDMLATFSDFPKRVQRLLAAVPEHQVLEWRLREHKPLPVWVTGNIALLGDSCHPTLPHLAQGAAQALEDSVAIGIVLSRIKKKEHIHAALMVYQKLRKPRTDWAVSMAAANSLALHQDRSAREAALKAAREGLVGDAGEAVVDKLASRELHDKLFKYDIALEAEQHFSQMLTEELMGAVSIS</sequence>
<dbReference type="KEGG" id="ccac:CcaHIS019_0100080"/>
<evidence type="ECO:0000259" key="6">
    <source>
        <dbReference type="Pfam" id="PF01494"/>
    </source>
</evidence>
<protein>
    <recommendedName>
        <fullName evidence="6">FAD-binding domain-containing protein</fullName>
    </recommendedName>
</protein>
<reference evidence="7" key="1">
    <citation type="journal article" date="2023" name="BMC Genomics">
        <title>Chromosome-level genome assemblies of Cutaneotrichosporon spp. (Trichosporonales, Basidiomycota) reveal imbalanced evolution between nucleotide sequences and chromosome synteny.</title>
        <authorList>
            <person name="Kobayashi Y."/>
            <person name="Kayamori A."/>
            <person name="Aoki K."/>
            <person name="Shiwa Y."/>
            <person name="Matsutani M."/>
            <person name="Fujita N."/>
            <person name="Sugita T."/>
            <person name="Iwasaki W."/>
            <person name="Tanaka N."/>
            <person name="Takashima M."/>
        </authorList>
    </citation>
    <scope>NUCLEOTIDE SEQUENCE</scope>
    <source>
        <strain evidence="7">HIS019</strain>
    </source>
</reference>
<dbReference type="SUPFAM" id="SSF51905">
    <property type="entry name" value="FAD/NAD(P)-binding domain"/>
    <property type="match status" value="1"/>
</dbReference>
<keyword evidence="4" id="KW-0560">Oxidoreductase</keyword>
<keyword evidence="3" id="KW-0274">FAD</keyword>
<keyword evidence="5" id="KW-0503">Monooxygenase</keyword>
<dbReference type="GO" id="GO:0004497">
    <property type="term" value="F:monooxygenase activity"/>
    <property type="evidence" value="ECO:0007669"/>
    <property type="project" value="UniProtKB-KW"/>
</dbReference>
<evidence type="ECO:0000256" key="1">
    <source>
        <dbReference type="ARBA" id="ARBA00007992"/>
    </source>
</evidence>
<comment type="similarity">
    <text evidence="1">Belongs to the paxM FAD-dependent monooxygenase family.</text>
</comment>
<gene>
    <name evidence="7" type="ORF">CcaverHIS019_0100080</name>
</gene>
<dbReference type="Gene3D" id="3.50.50.60">
    <property type="entry name" value="FAD/NAD(P)-binding domain"/>
    <property type="match status" value="1"/>
</dbReference>
<dbReference type="InterPro" id="IPR002938">
    <property type="entry name" value="FAD-bd"/>
</dbReference>
<keyword evidence="2" id="KW-0285">Flavoprotein</keyword>
<evidence type="ECO:0000313" key="7">
    <source>
        <dbReference type="EMBL" id="BEI87290.1"/>
    </source>
</evidence>
<dbReference type="SUPFAM" id="SSF54373">
    <property type="entry name" value="FAD-linked reductases, C-terminal domain"/>
    <property type="match status" value="1"/>
</dbReference>
<dbReference type="Proteomes" id="UP001233271">
    <property type="component" value="Chromosome 1"/>
</dbReference>
<feature type="domain" description="FAD-binding" evidence="6">
    <location>
        <begin position="21"/>
        <end position="382"/>
    </location>
</feature>
<evidence type="ECO:0000256" key="2">
    <source>
        <dbReference type="ARBA" id="ARBA00022630"/>
    </source>
</evidence>
<dbReference type="Pfam" id="PF01494">
    <property type="entry name" value="FAD_binding_3"/>
    <property type="match status" value="1"/>
</dbReference>
<name>A0AA48KZS2_9TREE</name>
<dbReference type="GO" id="GO:0071949">
    <property type="term" value="F:FAD binding"/>
    <property type="evidence" value="ECO:0007669"/>
    <property type="project" value="InterPro"/>
</dbReference>
<dbReference type="RefSeq" id="XP_060452556.1">
    <property type="nucleotide sequence ID" value="XM_060604097.1"/>
</dbReference>
<dbReference type="PANTHER" id="PTHR13789:SF147">
    <property type="entry name" value="PUTATIVE (AFU_ORTHOLOGUE AFUA_2G01950)-RELATED"/>
    <property type="match status" value="1"/>
</dbReference>
<dbReference type="InterPro" id="IPR036188">
    <property type="entry name" value="FAD/NAD-bd_sf"/>
</dbReference>